<accession>A0A2T0SPK2</accession>
<evidence type="ECO:0000313" key="1">
    <source>
        <dbReference type="EMBL" id="PRY35326.1"/>
    </source>
</evidence>
<dbReference type="EMBL" id="PVTF01000014">
    <property type="protein sequence ID" value="PRY35326.1"/>
    <property type="molecule type" value="Genomic_DNA"/>
</dbReference>
<comment type="caution">
    <text evidence="1">The sequence shown here is derived from an EMBL/GenBank/DDBJ whole genome shotgun (WGS) entry which is preliminary data.</text>
</comment>
<name>A0A2T0SPK2_9PSEU</name>
<keyword evidence="2" id="KW-1185">Reference proteome</keyword>
<protein>
    <submittedName>
        <fullName evidence="1">Uncharacterized protein</fullName>
    </submittedName>
</protein>
<evidence type="ECO:0000313" key="2">
    <source>
        <dbReference type="Proteomes" id="UP000239494"/>
    </source>
</evidence>
<proteinExistence type="predicted"/>
<dbReference type="Proteomes" id="UP000239494">
    <property type="component" value="Unassembled WGS sequence"/>
</dbReference>
<gene>
    <name evidence="1" type="ORF">CLV43_114244</name>
</gene>
<dbReference type="AlphaFoldDB" id="A0A2T0SPK2"/>
<dbReference type="RefSeq" id="WP_106193844.1">
    <property type="nucleotide sequence ID" value="NZ_PVTF01000014.1"/>
</dbReference>
<reference evidence="1 2" key="1">
    <citation type="submission" date="2018-03" db="EMBL/GenBank/DDBJ databases">
        <title>Genomic Encyclopedia of Archaeal and Bacterial Type Strains, Phase II (KMG-II): from individual species to whole genera.</title>
        <authorList>
            <person name="Goeker M."/>
        </authorList>
    </citation>
    <scope>NUCLEOTIDE SEQUENCE [LARGE SCALE GENOMIC DNA]</scope>
    <source>
        <strain evidence="1 2">DSM 44720</strain>
    </source>
</reference>
<sequence length="89" mass="9773">MTVILRTLNGVPVTITHDEPEAWALAVSEFHYSTPDVGGVHCFSHGGKYDATNRRGLKQVDVVREFAIDCLDADRDRLMAAWAAGCNRG</sequence>
<organism evidence="1 2">
    <name type="scientific">Umezawaea tangerina</name>
    <dbReference type="NCBI Taxonomy" id="84725"/>
    <lineage>
        <taxon>Bacteria</taxon>
        <taxon>Bacillati</taxon>
        <taxon>Actinomycetota</taxon>
        <taxon>Actinomycetes</taxon>
        <taxon>Pseudonocardiales</taxon>
        <taxon>Pseudonocardiaceae</taxon>
        <taxon>Umezawaea</taxon>
    </lineage>
</organism>